<accession>A0AAJ0GD01</accession>
<dbReference type="AlphaFoldDB" id="A0AAJ0GD01"/>
<organism evidence="3 4">
    <name type="scientific">Extremus antarcticus</name>
    <dbReference type="NCBI Taxonomy" id="702011"/>
    <lineage>
        <taxon>Eukaryota</taxon>
        <taxon>Fungi</taxon>
        <taxon>Dikarya</taxon>
        <taxon>Ascomycota</taxon>
        <taxon>Pezizomycotina</taxon>
        <taxon>Dothideomycetes</taxon>
        <taxon>Dothideomycetidae</taxon>
        <taxon>Mycosphaerellales</taxon>
        <taxon>Extremaceae</taxon>
        <taxon>Extremus</taxon>
    </lineage>
</organism>
<comment type="caution">
    <text evidence="3">The sequence shown here is derived from an EMBL/GenBank/DDBJ whole genome shotgun (WGS) entry which is preliminary data.</text>
</comment>
<feature type="transmembrane region" description="Helical" evidence="2">
    <location>
        <begin position="94"/>
        <end position="116"/>
    </location>
</feature>
<keyword evidence="2" id="KW-1133">Transmembrane helix</keyword>
<feature type="transmembrane region" description="Helical" evidence="2">
    <location>
        <begin position="52"/>
        <end position="73"/>
    </location>
</feature>
<feature type="compositionally biased region" description="Low complexity" evidence="1">
    <location>
        <begin position="344"/>
        <end position="362"/>
    </location>
</feature>
<sequence>MTADTLYMMSAISLNFSATTTAQNTATFTNNQTTLHIHNLLTSAPTHLNPTLALTSALSLILLLLVLALSFSYRTLSRLPFFPRYVQPITIFHALATEAVQLLLALTAIVAVTSILNSGIPSLRSPERKIREAWALEAAACLCVVVFWCAVVDAVDWIEGRVLLGRWGRPYDGHCLVVTQCTHFGLEQGWRGRQQVRGRGSTVRERRARPRQKVGRGRGVGRGAVELVAEPTNSNQSEIDGSSAEATNRSRTPSSVSPTTPSKGMLLPTPPESSAAASPTTTNSGSAPSVPDDLEHNAATASLPSPPDSAETNTFRSRTITKEQHRHFRVIDTEFYCKDTDAGSPTKSSSPRSQSAPSKSQRYVPNKPRAMSDTSGVSLHRALWEHGRHRYLVPISAVAASPSESSEETVFPSPSTLSTPSKPALKVQSTPKAHKEVVCHRLVTEIPPGVGFF</sequence>
<gene>
    <name evidence="3" type="ORF">LTR09_004390</name>
</gene>
<feature type="region of interest" description="Disordered" evidence="1">
    <location>
        <begin position="339"/>
        <end position="374"/>
    </location>
</feature>
<proteinExistence type="predicted"/>
<evidence type="ECO:0000256" key="1">
    <source>
        <dbReference type="SAM" id="MobiDB-lite"/>
    </source>
</evidence>
<keyword evidence="4" id="KW-1185">Reference proteome</keyword>
<feature type="region of interest" description="Disordered" evidence="1">
    <location>
        <begin position="402"/>
        <end position="424"/>
    </location>
</feature>
<feature type="transmembrane region" description="Helical" evidence="2">
    <location>
        <begin position="136"/>
        <end position="158"/>
    </location>
</feature>
<feature type="compositionally biased region" description="Low complexity" evidence="1">
    <location>
        <begin position="412"/>
        <end position="423"/>
    </location>
</feature>
<reference evidence="3" key="1">
    <citation type="submission" date="2023-04" db="EMBL/GenBank/DDBJ databases">
        <title>Black Yeasts Isolated from many extreme environments.</title>
        <authorList>
            <person name="Coleine C."/>
            <person name="Stajich J.E."/>
            <person name="Selbmann L."/>
        </authorList>
    </citation>
    <scope>NUCLEOTIDE SEQUENCE</scope>
    <source>
        <strain evidence="3">CCFEE 5312</strain>
    </source>
</reference>
<evidence type="ECO:0000313" key="3">
    <source>
        <dbReference type="EMBL" id="KAK3054661.1"/>
    </source>
</evidence>
<keyword evidence="2" id="KW-0472">Membrane</keyword>
<feature type="region of interest" description="Disordered" evidence="1">
    <location>
        <begin position="195"/>
        <end position="314"/>
    </location>
</feature>
<feature type="compositionally biased region" description="Basic residues" evidence="1">
    <location>
        <begin position="206"/>
        <end position="216"/>
    </location>
</feature>
<keyword evidence="2" id="KW-0812">Transmembrane</keyword>
<evidence type="ECO:0000256" key="2">
    <source>
        <dbReference type="SAM" id="Phobius"/>
    </source>
</evidence>
<name>A0AAJ0GD01_9PEZI</name>
<dbReference type="Proteomes" id="UP001271007">
    <property type="component" value="Unassembled WGS sequence"/>
</dbReference>
<dbReference type="EMBL" id="JAWDJX010000011">
    <property type="protein sequence ID" value="KAK3054661.1"/>
    <property type="molecule type" value="Genomic_DNA"/>
</dbReference>
<feature type="compositionally biased region" description="Polar residues" evidence="1">
    <location>
        <begin position="231"/>
        <end position="247"/>
    </location>
</feature>
<protein>
    <submittedName>
        <fullName evidence="3">Uncharacterized protein</fullName>
    </submittedName>
</protein>
<feature type="compositionally biased region" description="Low complexity" evidence="1">
    <location>
        <begin position="272"/>
        <end position="289"/>
    </location>
</feature>
<feature type="compositionally biased region" description="Low complexity" evidence="1">
    <location>
        <begin position="249"/>
        <end position="262"/>
    </location>
</feature>
<evidence type="ECO:0000313" key="4">
    <source>
        <dbReference type="Proteomes" id="UP001271007"/>
    </source>
</evidence>